<evidence type="ECO:0000259" key="1">
    <source>
        <dbReference type="Pfam" id="PF03796"/>
    </source>
</evidence>
<keyword evidence="3" id="KW-1185">Reference proteome</keyword>
<dbReference type="RefSeq" id="WP_006869938.1">
    <property type="nucleotide sequence ID" value="NZ_JH413808.1"/>
</dbReference>
<dbReference type="InParanoid" id="G9ELJ2"/>
<organism evidence="2 3">
    <name type="scientific">Legionella drancourtii LLAP12</name>
    <dbReference type="NCBI Taxonomy" id="658187"/>
    <lineage>
        <taxon>Bacteria</taxon>
        <taxon>Pseudomonadati</taxon>
        <taxon>Pseudomonadota</taxon>
        <taxon>Gammaproteobacteria</taxon>
        <taxon>Legionellales</taxon>
        <taxon>Legionellaceae</taxon>
        <taxon>Legionella</taxon>
    </lineage>
</organism>
<dbReference type="STRING" id="658187.LDG_5992"/>
<feature type="domain" description="SF4 helicase" evidence="1">
    <location>
        <begin position="20"/>
        <end position="171"/>
    </location>
</feature>
<accession>G9ELJ2</accession>
<dbReference type="Proteomes" id="UP000002770">
    <property type="component" value="Unassembled WGS sequence"/>
</dbReference>
<dbReference type="AlphaFoldDB" id="G9ELJ2"/>
<gene>
    <name evidence="2" type="ORF">LDG_5992</name>
</gene>
<dbReference type="Gene3D" id="3.40.50.300">
    <property type="entry name" value="P-loop containing nucleotide triphosphate hydrolases"/>
    <property type="match status" value="1"/>
</dbReference>
<dbReference type="InterPro" id="IPR007694">
    <property type="entry name" value="DNA_helicase_DnaB-like_C"/>
</dbReference>
<evidence type="ECO:0000313" key="2">
    <source>
        <dbReference type="EMBL" id="EHL31827.1"/>
    </source>
</evidence>
<dbReference type="Pfam" id="PF03796">
    <property type="entry name" value="DnaB_C"/>
    <property type="match status" value="1"/>
</dbReference>
<evidence type="ECO:0000313" key="3">
    <source>
        <dbReference type="Proteomes" id="UP000002770"/>
    </source>
</evidence>
<dbReference type="EMBL" id="JH413808">
    <property type="protein sequence ID" value="EHL31827.1"/>
    <property type="molecule type" value="Genomic_DNA"/>
</dbReference>
<name>G9ELJ2_9GAMM</name>
<proteinExistence type="predicted"/>
<reference evidence="2 3" key="1">
    <citation type="journal article" date="2011" name="BMC Genomics">
        <title>Insight into cross-talk between intra-amoebal pathogens.</title>
        <authorList>
            <person name="Gimenez G."/>
            <person name="Bertelli C."/>
            <person name="Moliner C."/>
            <person name="Robert C."/>
            <person name="Raoult D."/>
            <person name="Fournier P.E."/>
            <person name="Greub G."/>
        </authorList>
    </citation>
    <scope>NUCLEOTIDE SEQUENCE [LARGE SCALE GENOMIC DNA]</scope>
    <source>
        <strain evidence="2 3">LLAP12</strain>
    </source>
</reference>
<dbReference type="InterPro" id="IPR027417">
    <property type="entry name" value="P-loop_NTPase"/>
</dbReference>
<protein>
    <recommendedName>
        <fullName evidence="1">SF4 helicase domain-containing protein</fullName>
    </recommendedName>
</protein>
<sequence>MILNSNLKQQNEDQIMASIDELLQMPNRSLITIAGRSGHGRSFFALYLMDKLIEAQLHKQALYFNLEMPSEVIFERHALLLGAQGNSFKEIMLNARPKLTLKNVGVVSNPYITSSEIASVCTEAATRDEIGVIVVDGIDIVHMNDKYPKEAIAEKLAALAMELNCIIITTIPANTFDIEKNRLIGNRSPLPREVEESIGTFQASNWWLSIDRPQLDTEDRLYKGLFQVRCQKNQSTGNLFSLDLTFVNGRFS</sequence>
<dbReference type="GO" id="GO:0003678">
    <property type="term" value="F:DNA helicase activity"/>
    <property type="evidence" value="ECO:0007669"/>
    <property type="project" value="InterPro"/>
</dbReference>
<dbReference type="GO" id="GO:0005524">
    <property type="term" value="F:ATP binding"/>
    <property type="evidence" value="ECO:0007669"/>
    <property type="project" value="InterPro"/>
</dbReference>
<dbReference type="SUPFAM" id="SSF52540">
    <property type="entry name" value="P-loop containing nucleoside triphosphate hydrolases"/>
    <property type="match status" value="1"/>
</dbReference>
<dbReference type="GO" id="GO:0006260">
    <property type="term" value="P:DNA replication"/>
    <property type="evidence" value="ECO:0007669"/>
    <property type="project" value="InterPro"/>
</dbReference>
<dbReference type="HOGENOM" id="CLU_1101776_0_0_6"/>